<dbReference type="Proteomes" id="UP001232445">
    <property type="component" value="Unassembled WGS sequence"/>
</dbReference>
<name>A0ABU0CN69_9BACI</name>
<comment type="caution">
    <text evidence="2">The sequence shown here is derived from an EMBL/GenBank/DDBJ whole genome shotgun (WGS) entry which is preliminary data.</text>
</comment>
<proteinExistence type="predicted"/>
<keyword evidence="1" id="KW-0472">Membrane</keyword>
<reference evidence="2 3" key="1">
    <citation type="submission" date="2023-07" db="EMBL/GenBank/DDBJ databases">
        <title>Genomic Encyclopedia of Type Strains, Phase IV (KMG-IV): sequencing the most valuable type-strain genomes for metagenomic binning, comparative biology and taxonomic classification.</title>
        <authorList>
            <person name="Goeker M."/>
        </authorList>
    </citation>
    <scope>NUCLEOTIDE SEQUENCE [LARGE SCALE GENOMIC DNA]</scope>
    <source>
        <strain evidence="2 3">DSM 17740</strain>
    </source>
</reference>
<protein>
    <submittedName>
        <fullName evidence="2">Uncharacterized protein</fullName>
    </submittedName>
</protein>
<keyword evidence="3" id="KW-1185">Reference proteome</keyword>
<evidence type="ECO:0000256" key="1">
    <source>
        <dbReference type="SAM" id="Phobius"/>
    </source>
</evidence>
<keyword evidence="1" id="KW-1133">Transmembrane helix</keyword>
<evidence type="ECO:0000313" key="2">
    <source>
        <dbReference type="EMBL" id="MDQ0337869.1"/>
    </source>
</evidence>
<feature type="transmembrane region" description="Helical" evidence="1">
    <location>
        <begin position="6"/>
        <end position="23"/>
    </location>
</feature>
<keyword evidence="1" id="KW-0812">Transmembrane</keyword>
<gene>
    <name evidence="2" type="ORF">J2S00_000652</name>
</gene>
<evidence type="ECO:0000313" key="3">
    <source>
        <dbReference type="Proteomes" id="UP001232445"/>
    </source>
</evidence>
<feature type="transmembrane region" description="Helical" evidence="1">
    <location>
        <begin position="35"/>
        <end position="52"/>
    </location>
</feature>
<organism evidence="2 3">
    <name type="scientific">Caldalkalibacillus uzonensis</name>
    <dbReference type="NCBI Taxonomy" id="353224"/>
    <lineage>
        <taxon>Bacteria</taxon>
        <taxon>Bacillati</taxon>
        <taxon>Bacillota</taxon>
        <taxon>Bacilli</taxon>
        <taxon>Bacillales</taxon>
        <taxon>Bacillaceae</taxon>
        <taxon>Caldalkalibacillus</taxon>
    </lineage>
</organism>
<accession>A0ABU0CN69</accession>
<sequence length="57" mass="6900">MSEKTWRWLVGLSCLYLIIALGIKVKRPDLFDSFYIYICCWRIIYFCHYVILSETSE</sequence>
<dbReference type="EMBL" id="JAUSUQ010000002">
    <property type="protein sequence ID" value="MDQ0337869.1"/>
    <property type="molecule type" value="Genomic_DNA"/>
</dbReference>